<comment type="caution">
    <text evidence="8">The sequence shown here is derived from an EMBL/GenBank/DDBJ whole genome shotgun (WGS) entry which is preliminary data.</text>
</comment>
<keyword evidence="6" id="KW-0131">Cell cycle</keyword>
<dbReference type="PANTHER" id="PTHR35794">
    <property type="entry name" value="CELL DIVISION PROTEIN DIVIVA"/>
    <property type="match status" value="1"/>
</dbReference>
<name>A0A9D5M3Q8_9FIRM</name>
<keyword evidence="9" id="KW-1185">Reference proteome</keyword>
<sequence length="197" mass="22797">MLTPQDIRDRNFKRRMRGYDVDEVEEFLQDICDDYEKLYKENLTARERIGMLSDAVKQYKSMEDTLQNALSVAQRSGEDVKKNAYGKAENIIKDAENQAAEIINHAAGDVARVTYQYEQMKRSVEVFRAKVVSLLNAQLDIIKDYSEIQIDEETIQEAKAVYEKNLRSAEDKQSEQDTDEIPLVEKNEAGEYVAREK</sequence>
<organism evidence="8 9">
    <name type="scientific">Ructibacterium gallinarum</name>
    <dbReference type="NCBI Taxonomy" id="2779355"/>
    <lineage>
        <taxon>Bacteria</taxon>
        <taxon>Bacillati</taxon>
        <taxon>Bacillota</taxon>
        <taxon>Clostridia</taxon>
        <taxon>Eubacteriales</taxon>
        <taxon>Oscillospiraceae</taxon>
        <taxon>Ructibacterium</taxon>
    </lineage>
</organism>
<evidence type="ECO:0000256" key="2">
    <source>
        <dbReference type="ARBA" id="ARBA00009008"/>
    </source>
</evidence>
<feature type="region of interest" description="Disordered" evidence="7">
    <location>
        <begin position="166"/>
        <end position="197"/>
    </location>
</feature>
<evidence type="ECO:0000256" key="5">
    <source>
        <dbReference type="ARBA" id="ARBA00023054"/>
    </source>
</evidence>
<comment type="similarity">
    <text evidence="2">Belongs to the DivIVA family.</text>
</comment>
<feature type="compositionally biased region" description="Basic and acidic residues" evidence="7">
    <location>
        <begin position="166"/>
        <end position="175"/>
    </location>
</feature>
<evidence type="ECO:0000313" key="9">
    <source>
        <dbReference type="Proteomes" id="UP000806542"/>
    </source>
</evidence>
<dbReference type="RefSeq" id="WP_226393512.1">
    <property type="nucleotide sequence ID" value="NZ_JADCKB010000029.1"/>
</dbReference>
<keyword evidence="3" id="KW-0963">Cytoplasm</keyword>
<feature type="compositionally biased region" description="Basic and acidic residues" evidence="7">
    <location>
        <begin position="183"/>
        <end position="197"/>
    </location>
</feature>
<dbReference type="GO" id="GO:0005737">
    <property type="term" value="C:cytoplasm"/>
    <property type="evidence" value="ECO:0007669"/>
    <property type="project" value="UniProtKB-SubCell"/>
</dbReference>
<proteinExistence type="inferred from homology"/>
<evidence type="ECO:0000256" key="3">
    <source>
        <dbReference type="ARBA" id="ARBA00022490"/>
    </source>
</evidence>
<evidence type="ECO:0000256" key="6">
    <source>
        <dbReference type="ARBA" id="ARBA00023306"/>
    </source>
</evidence>
<dbReference type="InterPro" id="IPR019933">
    <property type="entry name" value="DivIVA_domain"/>
</dbReference>
<evidence type="ECO:0000256" key="7">
    <source>
        <dbReference type="SAM" id="MobiDB-lite"/>
    </source>
</evidence>
<dbReference type="InterPro" id="IPR007793">
    <property type="entry name" value="DivIVA_fam"/>
</dbReference>
<dbReference type="Gene3D" id="6.10.250.660">
    <property type="match status" value="1"/>
</dbReference>
<evidence type="ECO:0000256" key="4">
    <source>
        <dbReference type="ARBA" id="ARBA00022618"/>
    </source>
</evidence>
<reference evidence="8" key="1">
    <citation type="submission" date="2020-10" db="EMBL/GenBank/DDBJ databases">
        <title>ChiBAC.</title>
        <authorList>
            <person name="Zenner C."/>
            <person name="Hitch T.C.A."/>
            <person name="Clavel T."/>
        </authorList>
    </citation>
    <scope>NUCLEOTIDE SEQUENCE</scope>
    <source>
        <strain evidence="8">DSM 107454</strain>
    </source>
</reference>
<dbReference type="AlphaFoldDB" id="A0A9D5M3Q8"/>
<dbReference type="GO" id="GO:0051301">
    <property type="term" value="P:cell division"/>
    <property type="evidence" value="ECO:0007669"/>
    <property type="project" value="UniProtKB-KW"/>
</dbReference>
<dbReference type="Proteomes" id="UP000806542">
    <property type="component" value="Unassembled WGS sequence"/>
</dbReference>
<evidence type="ECO:0000313" key="8">
    <source>
        <dbReference type="EMBL" id="MBE5040973.1"/>
    </source>
</evidence>
<dbReference type="PANTHER" id="PTHR35794:SF2">
    <property type="entry name" value="CELL DIVISION PROTEIN DIVIVA"/>
    <property type="match status" value="1"/>
</dbReference>
<keyword evidence="5" id="KW-0175">Coiled coil</keyword>
<gene>
    <name evidence="8" type="ORF">INF28_10940</name>
</gene>
<dbReference type="Pfam" id="PF05103">
    <property type="entry name" value="DivIVA"/>
    <property type="match status" value="1"/>
</dbReference>
<comment type="subcellular location">
    <subcellularLocation>
        <location evidence="1">Cytoplasm</location>
    </subcellularLocation>
</comment>
<dbReference type="NCBIfam" id="TIGR03544">
    <property type="entry name" value="DivI1A_domain"/>
    <property type="match status" value="1"/>
</dbReference>
<dbReference type="EMBL" id="JADCKB010000029">
    <property type="protein sequence ID" value="MBE5040973.1"/>
    <property type="molecule type" value="Genomic_DNA"/>
</dbReference>
<keyword evidence="4" id="KW-0132">Cell division</keyword>
<accession>A0A9D5M3Q8</accession>
<evidence type="ECO:0000256" key="1">
    <source>
        <dbReference type="ARBA" id="ARBA00004496"/>
    </source>
</evidence>
<protein>
    <submittedName>
        <fullName evidence="8">DivIVA domain-containing protein</fullName>
    </submittedName>
</protein>